<dbReference type="InterPro" id="IPR000994">
    <property type="entry name" value="Pept_M24"/>
</dbReference>
<dbReference type="Pfam" id="PF00557">
    <property type="entry name" value="Peptidase_M24"/>
    <property type="match status" value="1"/>
</dbReference>
<dbReference type="SUPFAM" id="SSF55920">
    <property type="entry name" value="Creatinase/aminopeptidase"/>
    <property type="match status" value="1"/>
</dbReference>
<name>A0AB37IBB5_ENTHR</name>
<dbReference type="AlphaFoldDB" id="A0AB37IBB5"/>
<dbReference type="InterPro" id="IPR050659">
    <property type="entry name" value="Peptidase_M24B"/>
</dbReference>
<dbReference type="Proteomes" id="UP000253498">
    <property type="component" value="Unassembled WGS sequence"/>
</dbReference>
<accession>A0AB37IBB5</accession>
<dbReference type="RefSeq" id="WP_096710145.1">
    <property type="nucleotide sequence ID" value="NZ_JBFCRC010000017.1"/>
</dbReference>
<dbReference type="InterPro" id="IPR036005">
    <property type="entry name" value="Creatinase/aminopeptidase-like"/>
</dbReference>
<dbReference type="EMBL" id="LESJ01000005">
    <property type="protein sequence ID" value="RBT68150.1"/>
    <property type="molecule type" value="Genomic_DNA"/>
</dbReference>
<dbReference type="Gene3D" id="3.90.230.10">
    <property type="entry name" value="Creatinase/methionine aminopeptidase superfamily"/>
    <property type="match status" value="1"/>
</dbReference>
<dbReference type="SUPFAM" id="SSF53092">
    <property type="entry name" value="Creatinase/prolidase N-terminal domain"/>
    <property type="match status" value="1"/>
</dbReference>
<dbReference type="PANTHER" id="PTHR46112:SF2">
    <property type="entry name" value="XAA-PRO AMINOPEPTIDASE P-RELATED"/>
    <property type="match status" value="1"/>
</dbReference>
<comment type="caution">
    <text evidence="2">The sequence shown here is derived from an EMBL/GenBank/DDBJ whole genome shotgun (WGS) entry which is preliminary data.</text>
</comment>
<feature type="domain" description="Peptidase M24" evidence="1">
    <location>
        <begin position="207"/>
        <end position="399"/>
    </location>
</feature>
<dbReference type="PANTHER" id="PTHR46112">
    <property type="entry name" value="AMINOPEPTIDASE"/>
    <property type="match status" value="1"/>
</dbReference>
<reference evidence="2 3" key="1">
    <citation type="submission" date="2015-06" db="EMBL/GenBank/DDBJ databases">
        <title>The Genome Sequence of Enterococcus hirae 88EA1.</title>
        <authorList>
            <consortium name="The Broad Institute Genomics Platform"/>
            <consortium name="The Broad Institute Genome Sequencing Center for Infectious Disease"/>
            <person name="Earl A.M."/>
            <person name="Van Tyne D."/>
            <person name="Lebreton F."/>
            <person name="Saavedra J.T."/>
            <person name="Gilmore M.S."/>
            <person name="Manson McGuire A."/>
            <person name="Clock S."/>
            <person name="Crupain M."/>
            <person name="Rangan U."/>
            <person name="Young S."/>
            <person name="Abouelleil A."/>
            <person name="Cao P."/>
            <person name="Chapman S.B."/>
            <person name="Griggs A."/>
            <person name="Priest M."/>
            <person name="Shea T."/>
            <person name="Wortman J."/>
            <person name="Nusbaum C."/>
            <person name="Birren B."/>
        </authorList>
    </citation>
    <scope>NUCLEOTIDE SEQUENCE [LARGE SCALE GENOMIC DNA]</scope>
    <source>
        <strain evidence="2 3">88EA1</strain>
    </source>
</reference>
<gene>
    <name evidence="2" type="ORF">EB03_01274</name>
</gene>
<evidence type="ECO:0000313" key="3">
    <source>
        <dbReference type="Proteomes" id="UP000253498"/>
    </source>
</evidence>
<sequence>MEKKNIILDVLTEPKTFADVSPVFLTDETIEMRKKRMIQRMREEAIDTLIIYADREHGSNFEYFTGFIPRFEEGLFVMEDSGKSTLILGNENLKLCKHARIQSELVHYPPFSLPNQPMDHEQPLEQLFTSLGFVEKKKIGVVGWKMFTTRKKEATKLFDVPHFIIEAIEKAKGETTELLNASSLLIGEKGIRRTNNANEIAHYEFGANLASSCMLQALNKIEVGVKESEIGALLNGKGQPNTVVTIAATGQRFEYANLYPTDKTIKLGDALSLTTGFKGGLSSRTGFVIEHEKQLPSEQADYLEKVAKPYFQAIVHWLETIKVGMRGEEVYQLVETVLPKKQFHWHLNPGHLTADEEWLASPIYQESQEILESGMIFQLDIIPSVPGYTGVSAEECVVLADEVLQGKIKEKYPELWQRIMIRQTYLKEVLNIDLSKDILPLSNTVAYLRPFYLAKNQAFRVQRIKSTS</sequence>
<proteinExistence type="predicted"/>
<dbReference type="Gene3D" id="3.40.350.10">
    <property type="entry name" value="Creatinase/prolidase N-terminal domain"/>
    <property type="match status" value="1"/>
</dbReference>
<organism evidence="2 3">
    <name type="scientific">Enterococcus hirae</name>
    <dbReference type="NCBI Taxonomy" id="1354"/>
    <lineage>
        <taxon>Bacteria</taxon>
        <taxon>Bacillati</taxon>
        <taxon>Bacillota</taxon>
        <taxon>Bacilli</taxon>
        <taxon>Lactobacillales</taxon>
        <taxon>Enterococcaceae</taxon>
        <taxon>Enterococcus</taxon>
    </lineage>
</organism>
<protein>
    <recommendedName>
        <fullName evidence="1">Peptidase M24 domain-containing protein</fullName>
    </recommendedName>
</protein>
<evidence type="ECO:0000259" key="1">
    <source>
        <dbReference type="Pfam" id="PF00557"/>
    </source>
</evidence>
<evidence type="ECO:0000313" key="2">
    <source>
        <dbReference type="EMBL" id="RBT68150.1"/>
    </source>
</evidence>
<dbReference type="InterPro" id="IPR029149">
    <property type="entry name" value="Creatin/AminoP/Spt16_N"/>
</dbReference>
<dbReference type="CDD" id="cd01066">
    <property type="entry name" value="APP_MetAP"/>
    <property type="match status" value="1"/>
</dbReference>